<dbReference type="HAMAP" id="MF_01080">
    <property type="entry name" value="TruB_bact"/>
    <property type="match status" value="1"/>
</dbReference>
<keyword evidence="4 5" id="KW-0413">Isomerase</keyword>
<feature type="domain" description="tRNA pseudouridylate synthase B C-terminal" evidence="7">
    <location>
        <begin position="181"/>
        <end position="250"/>
    </location>
</feature>
<dbReference type="PATRIC" id="fig|1220535.3.peg.795"/>
<feature type="domain" description="Pseudouridine synthase II N-terminal" evidence="6">
    <location>
        <begin position="32"/>
        <end position="180"/>
    </location>
</feature>
<dbReference type="OrthoDB" id="9802309at2"/>
<protein>
    <recommendedName>
        <fullName evidence="5">tRNA pseudouridine synthase B</fullName>
        <ecNumber evidence="5">5.4.99.25</ecNumber>
    </recommendedName>
    <alternativeName>
        <fullName evidence="5">tRNA pseudouridine(55) synthase</fullName>
        <shortName evidence="5">Psi55 synthase</shortName>
    </alternativeName>
    <alternativeName>
        <fullName evidence="5">tRNA pseudouridylate synthase</fullName>
    </alternativeName>
    <alternativeName>
        <fullName evidence="5">tRNA-uridine isomerase</fullName>
    </alternativeName>
</protein>
<dbReference type="PANTHER" id="PTHR13767">
    <property type="entry name" value="TRNA-PSEUDOURIDINE SYNTHASE"/>
    <property type="match status" value="1"/>
</dbReference>
<organism evidence="8 9">
    <name type="scientific">alpha proteobacterium IMCC14465</name>
    <dbReference type="NCBI Taxonomy" id="1220535"/>
    <lineage>
        <taxon>Bacteria</taxon>
        <taxon>Pseudomonadati</taxon>
        <taxon>Pseudomonadota</taxon>
        <taxon>Alphaproteobacteria</taxon>
        <taxon>PS1 clade</taxon>
    </lineage>
</organism>
<dbReference type="STRING" id="1220535.IMCC14465_07990"/>
<evidence type="ECO:0000256" key="4">
    <source>
        <dbReference type="ARBA" id="ARBA00023235"/>
    </source>
</evidence>
<dbReference type="GO" id="GO:1990481">
    <property type="term" value="P:mRNA pseudouridine synthesis"/>
    <property type="evidence" value="ECO:0007669"/>
    <property type="project" value="TreeGrafter"/>
</dbReference>
<comment type="function">
    <text evidence="5">Responsible for synthesis of pseudouridine from uracil-55 in the psi GC loop of transfer RNAs.</text>
</comment>
<dbReference type="CDD" id="cd02573">
    <property type="entry name" value="PseudoU_synth_EcTruB"/>
    <property type="match status" value="1"/>
</dbReference>
<evidence type="ECO:0000313" key="9">
    <source>
        <dbReference type="Proteomes" id="UP000004836"/>
    </source>
</evidence>
<dbReference type="EMBL" id="ALYF01000003">
    <property type="protein sequence ID" value="EJW21003.1"/>
    <property type="molecule type" value="Genomic_DNA"/>
</dbReference>
<dbReference type="NCBIfam" id="TIGR00431">
    <property type="entry name" value="TruB"/>
    <property type="match status" value="1"/>
</dbReference>
<dbReference type="InterPro" id="IPR032819">
    <property type="entry name" value="TruB_C"/>
</dbReference>
<accession>J9DFZ4</accession>
<sequence length="330" mass="36033">MGRKRKGLPIHGWVNLDKPEGMTSTSAVGKIRRIFNAQKAGHAGTLDPLAQGILPIALGEATKTVPFMMDAAKSYHFTVQWGVATTTDDREGEALDTSDYRPTETEIQAILSAFIGDVSQVPPAFSAIKLDGRRAYDMARAGETPEISARTVRIDSLTLIDMPDAHSARFAVDCGKGTYVRSLARDMAVKLGTFGHVSYLRRVRVGPFDEKSTIGLDILEDLGHIAAEVDALDAMNTHFKPHLLPLQTVLDDIPALPFNEEEARDIRMGRAVNITAHVVDGKRFESHEAAQVLALSDNHPVALGKLEEGRFQPVRVFNLSDKIKGVTDVD</sequence>
<evidence type="ECO:0000313" key="8">
    <source>
        <dbReference type="EMBL" id="EJW21003.1"/>
    </source>
</evidence>
<name>J9DFZ4_9PROT</name>
<evidence type="ECO:0000256" key="3">
    <source>
        <dbReference type="ARBA" id="ARBA00022694"/>
    </source>
</evidence>
<dbReference type="InterPro" id="IPR014780">
    <property type="entry name" value="tRNA_psdUridine_synth_TruB"/>
</dbReference>
<dbReference type="Pfam" id="PF01509">
    <property type="entry name" value="TruB_N"/>
    <property type="match status" value="1"/>
</dbReference>
<evidence type="ECO:0000256" key="2">
    <source>
        <dbReference type="ARBA" id="ARBA00005642"/>
    </source>
</evidence>
<dbReference type="SUPFAM" id="SSF55120">
    <property type="entry name" value="Pseudouridine synthase"/>
    <property type="match status" value="1"/>
</dbReference>
<dbReference type="AlphaFoldDB" id="J9DFZ4"/>
<evidence type="ECO:0000259" key="6">
    <source>
        <dbReference type="Pfam" id="PF01509"/>
    </source>
</evidence>
<reference evidence="8 9" key="1">
    <citation type="journal article" date="2012" name="J. Bacteriol.">
        <title>Genome Sequence of Strain IMCC14465, Isolated from the East Sea, Belonging to the PS1 Clade of Alphaproteobacteria.</title>
        <authorList>
            <person name="Yang S.J."/>
            <person name="Kang I."/>
            <person name="Cho J.C."/>
        </authorList>
    </citation>
    <scope>NUCLEOTIDE SEQUENCE [LARGE SCALE GENOMIC DNA]</scope>
    <source>
        <strain evidence="8 9">IMCC14465</strain>
    </source>
</reference>
<dbReference type="GO" id="GO:0160148">
    <property type="term" value="F:tRNA pseudouridine(55) synthase activity"/>
    <property type="evidence" value="ECO:0007669"/>
    <property type="project" value="UniProtKB-EC"/>
</dbReference>
<gene>
    <name evidence="5" type="primary">truB</name>
    <name evidence="8" type="ORF">IMCC14465_07990</name>
</gene>
<dbReference type="PANTHER" id="PTHR13767:SF2">
    <property type="entry name" value="PSEUDOURIDYLATE SYNTHASE TRUB1"/>
    <property type="match status" value="1"/>
</dbReference>
<dbReference type="GO" id="GO:0031119">
    <property type="term" value="P:tRNA pseudouridine synthesis"/>
    <property type="evidence" value="ECO:0007669"/>
    <property type="project" value="UniProtKB-UniRule"/>
</dbReference>
<dbReference type="Proteomes" id="UP000004836">
    <property type="component" value="Unassembled WGS sequence"/>
</dbReference>
<feature type="active site" description="Nucleophile" evidence="5">
    <location>
        <position position="47"/>
    </location>
</feature>
<evidence type="ECO:0000259" key="7">
    <source>
        <dbReference type="Pfam" id="PF16198"/>
    </source>
</evidence>
<keyword evidence="3 5" id="KW-0819">tRNA processing</keyword>
<dbReference type="InterPro" id="IPR002501">
    <property type="entry name" value="PsdUridine_synth_N"/>
</dbReference>
<comment type="caution">
    <text evidence="8">The sequence shown here is derived from an EMBL/GenBank/DDBJ whole genome shotgun (WGS) entry which is preliminary data.</text>
</comment>
<comment type="similarity">
    <text evidence="2 5">Belongs to the pseudouridine synthase TruB family. Type 1 subfamily.</text>
</comment>
<evidence type="ECO:0000256" key="1">
    <source>
        <dbReference type="ARBA" id="ARBA00000385"/>
    </source>
</evidence>
<proteinExistence type="inferred from homology"/>
<keyword evidence="9" id="KW-1185">Reference proteome</keyword>
<evidence type="ECO:0000256" key="5">
    <source>
        <dbReference type="HAMAP-Rule" id="MF_01080"/>
    </source>
</evidence>
<dbReference type="GO" id="GO:0003723">
    <property type="term" value="F:RNA binding"/>
    <property type="evidence" value="ECO:0007669"/>
    <property type="project" value="InterPro"/>
</dbReference>
<dbReference type="Pfam" id="PF16198">
    <property type="entry name" value="TruB_C_2"/>
    <property type="match status" value="1"/>
</dbReference>
<comment type="catalytic activity">
    <reaction evidence="1 5">
        <text>uridine(55) in tRNA = pseudouridine(55) in tRNA</text>
        <dbReference type="Rhea" id="RHEA:42532"/>
        <dbReference type="Rhea" id="RHEA-COMP:10101"/>
        <dbReference type="Rhea" id="RHEA-COMP:10102"/>
        <dbReference type="ChEBI" id="CHEBI:65314"/>
        <dbReference type="ChEBI" id="CHEBI:65315"/>
        <dbReference type="EC" id="5.4.99.25"/>
    </reaction>
</comment>
<dbReference type="InterPro" id="IPR020103">
    <property type="entry name" value="PsdUridine_synth_cat_dom_sf"/>
</dbReference>
<dbReference type="eggNOG" id="COG0130">
    <property type="taxonomic scope" value="Bacteria"/>
</dbReference>
<dbReference type="Gene3D" id="3.30.2350.10">
    <property type="entry name" value="Pseudouridine synthase"/>
    <property type="match status" value="1"/>
</dbReference>
<dbReference type="EC" id="5.4.99.25" evidence="5"/>